<dbReference type="RefSeq" id="WP_153448567.1">
    <property type="nucleotide sequence ID" value="NZ_CP045700.1"/>
</dbReference>
<dbReference type="PANTHER" id="PTHR38769:SF1">
    <property type="entry name" value="UPF0381 PROTEIN YFCZ-RELATED"/>
    <property type="match status" value="1"/>
</dbReference>
<reference evidence="2 3" key="1">
    <citation type="submission" date="2019-10" db="EMBL/GenBank/DDBJ databases">
        <title>Vibrio sp. nov., isolated from Coralline algae surface.</title>
        <authorList>
            <person name="Geng Y."/>
            <person name="Zhang X."/>
        </authorList>
    </citation>
    <scope>NUCLEOTIDE SEQUENCE [LARGE SCALE GENOMIC DNA]</scope>
    <source>
        <strain evidence="2 3">SM1977</strain>
    </source>
</reference>
<organism evidence="2 3">
    <name type="scientific">Vibrio algicola</name>
    <dbReference type="NCBI Taxonomy" id="2662262"/>
    <lineage>
        <taxon>Bacteria</taxon>
        <taxon>Pseudomonadati</taxon>
        <taxon>Pseudomonadota</taxon>
        <taxon>Gammaproteobacteria</taxon>
        <taxon>Vibrionales</taxon>
        <taxon>Vibrionaceae</taxon>
        <taxon>Vibrio</taxon>
    </lineage>
</organism>
<dbReference type="Proteomes" id="UP000348942">
    <property type="component" value="Chromosome 2"/>
</dbReference>
<evidence type="ECO:0000256" key="1">
    <source>
        <dbReference type="ARBA" id="ARBA00006201"/>
    </source>
</evidence>
<protein>
    <submittedName>
        <fullName evidence="2">DUF406 family protein</fullName>
    </submittedName>
</protein>
<evidence type="ECO:0000313" key="3">
    <source>
        <dbReference type="Proteomes" id="UP000348942"/>
    </source>
</evidence>
<dbReference type="InterPro" id="IPR005272">
    <property type="entry name" value="DUF406"/>
</dbReference>
<evidence type="ECO:0000313" key="2">
    <source>
        <dbReference type="EMBL" id="QGA66434.1"/>
    </source>
</evidence>
<dbReference type="GO" id="GO:0005829">
    <property type="term" value="C:cytosol"/>
    <property type="evidence" value="ECO:0007669"/>
    <property type="project" value="TreeGrafter"/>
</dbReference>
<dbReference type="PANTHER" id="PTHR38769">
    <property type="entry name" value="UPF0381 PROTEIN YFCZ-RELATED"/>
    <property type="match status" value="1"/>
</dbReference>
<dbReference type="Pfam" id="PF04175">
    <property type="entry name" value="DUF406"/>
    <property type="match status" value="1"/>
</dbReference>
<comment type="similarity">
    <text evidence="1">Belongs to the UPF0381 family.</text>
</comment>
<dbReference type="InterPro" id="IPR035571">
    <property type="entry name" value="UPF0234-like_C"/>
</dbReference>
<proteinExistence type="inferred from homology"/>
<keyword evidence="3" id="KW-1185">Reference proteome</keyword>
<name>A0A5Q0THU9_9VIBR</name>
<gene>
    <name evidence="2" type="ORF">GFB47_13475</name>
</gene>
<dbReference type="AlphaFoldDB" id="A0A5Q0THU9"/>
<dbReference type="EMBL" id="CP045700">
    <property type="protein sequence ID" value="QGA66434.1"/>
    <property type="molecule type" value="Genomic_DNA"/>
</dbReference>
<sequence>MSNERQELELVSGENEVCEACGCSAEMGFIIKEGDDVADVHIQGPNKETLLAHFAPYLALAKEVNADFQHEIEAMADDATTLTARIKFECSAEKLIFELKSRSLNR</sequence>
<accession>A0A5Q0THU9</accession>
<dbReference type="Gene3D" id="3.30.70.860">
    <property type="match status" value="1"/>
</dbReference>